<dbReference type="Proteomes" id="UP000492821">
    <property type="component" value="Unassembled WGS sequence"/>
</dbReference>
<feature type="transmembrane region" description="Helical" evidence="5">
    <location>
        <begin position="190"/>
        <end position="207"/>
    </location>
</feature>
<dbReference type="GO" id="GO:0016020">
    <property type="term" value="C:membrane"/>
    <property type="evidence" value="ECO:0007669"/>
    <property type="project" value="UniProtKB-SubCell"/>
</dbReference>
<proteinExistence type="predicted"/>
<feature type="transmembrane region" description="Helical" evidence="5">
    <location>
        <begin position="479"/>
        <end position="501"/>
    </location>
</feature>
<dbReference type="AlphaFoldDB" id="A0A7E4UN58"/>
<reference evidence="7" key="2">
    <citation type="submission" date="2020-10" db="UniProtKB">
        <authorList>
            <consortium name="WormBaseParasite"/>
        </authorList>
    </citation>
    <scope>IDENTIFICATION</scope>
</reference>
<comment type="subcellular location">
    <subcellularLocation>
        <location evidence="1">Membrane</location>
        <topology evidence="1">Multi-pass membrane protein</topology>
    </subcellularLocation>
</comment>
<feature type="transmembrane region" description="Helical" evidence="5">
    <location>
        <begin position="263"/>
        <end position="282"/>
    </location>
</feature>
<protein>
    <submittedName>
        <fullName evidence="7">Membrane transporter protein</fullName>
    </submittedName>
</protein>
<feature type="transmembrane region" description="Helical" evidence="5">
    <location>
        <begin position="455"/>
        <end position="473"/>
    </location>
</feature>
<keyword evidence="2 5" id="KW-0812">Transmembrane</keyword>
<accession>A0A7E4UN58</accession>
<dbReference type="InterPro" id="IPR002781">
    <property type="entry name" value="TM_pro_TauE-like"/>
</dbReference>
<feature type="transmembrane region" description="Helical" evidence="5">
    <location>
        <begin position="227"/>
        <end position="251"/>
    </location>
</feature>
<feature type="transmembrane region" description="Helical" evidence="5">
    <location>
        <begin position="358"/>
        <end position="388"/>
    </location>
</feature>
<feature type="transmembrane region" description="Helical" evidence="5">
    <location>
        <begin position="395"/>
        <end position="414"/>
    </location>
</feature>
<evidence type="ECO:0000256" key="1">
    <source>
        <dbReference type="ARBA" id="ARBA00004141"/>
    </source>
</evidence>
<feature type="transmembrane region" description="Helical" evidence="5">
    <location>
        <begin position="288"/>
        <end position="309"/>
    </location>
</feature>
<evidence type="ECO:0000256" key="3">
    <source>
        <dbReference type="ARBA" id="ARBA00022989"/>
    </source>
</evidence>
<evidence type="ECO:0000256" key="4">
    <source>
        <dbReference type="ARBA" id="ARBA00023136"/>
    </source>
</evidence>
<evidence type="ECO:0000256" key="2">
    <source>
        <dbReference type="ARBA" id="ARBA00022692"/>
    </source>
</evidence>
<reference evidence="6" key="1">
    <citation type="journal article" date="2013" name="Genetics">
        <title>The draft genome and transcriptome of Panagrellus redivivus are shaped by the harsh demands of a free-living lifestyle.</title>
        <authorList>
            <person name="Srinivasan J."/>
            <person name="Dillman A.R."/>
            <person name="Macchietto M.G."/>
            <person name="Heikkinen L."/>
            <person name="Lakso M."/>
            <person name="Fracchia K.M."/>
            <person name="Antoshechkin I."/>
            <person name="Mortazavi A."/>
            <person name="Wong G."/>
            <person name="Sternberg P.W."/>
        </authorList>
    </citation>
    <scope>NUCLEOTIDE SEQUENCE [LARGE SCALE GENOMIC DNA]</scope>
    <source>
        <strain evidence="6">MT8872</strain>
    </source>
</reference>
<evidence type="ECO:0000256" key="5">
    <source>
        <dbReference type="SAM" id="Phobius"/>
    </source>
</evidence>
<name>A0A7E4UN58_PANRE</name>
<dbReference type="PANTHER" id="PTHR31154:SF4">
    <property type="entry name" value="MEMBRANE TRANSPORTER PROTEIN"/>
    <property type="match status" value="1"/>
</dbReference>
<dbReference type="WBParaSite" id="Pan_g10448.t1">
    <property type="protein sequence ID" value="Pan_g10448.t1"/>
    <property type="gene ID" value="Pan_g10448"/>
</dbReference>
<keyword evidence="6" id="KW-1185">Reference proteome</keyword>
<keyword evidence="4 5" id="KW-0472">Membrane</keyword>
<evidence type="ECO:0000313" key="7">
    <source>
        <dbReference type="WBParaSite" id="Pan_g10448.t1"/>
    </source>
</evidence>
<dbReference type="Pfam" id="PF01925">
    <property type="entry name" value="TauE"/>
    <property type="match status" value="1"/>
</dbReference>
<feature type="transmembrane region" description="Helical" evidence="5">
    <location>
        <begin position="321"/>
        <end position="338"/>
    </location>
</feature>
<sequence>MIQSTIQIVWPVAGYTVLLDCLPASVQGNHAITAVVGPVKGCIWLRKERVRMYPTTLTKYGWPGSVTVAAVVTDTRGLLSLKGLSRRYRSASRKGIPYPERQCHGCIWLRADASVYNGVMISVYSSLVMSLQPGMYPPPVDETPTVGLAKRSGMFFKKYFLHGQNLDDRLQRRLDADRGNLPWYERHRKYLSFIIPITFWHLVWWPLAVRYNFFALFPTRWVMPVTMILGATVAGATCEGSGPVIFPVMTMLLNIEPIIARDFALMIQSCGMTSATFAVFFMRVKVDWPAIIFVTLGASISIIFGLEYIDDLIGAQVKKMLFVSIWFSFAISLFILNLQKKRKTFDKIQNFNWKKAVILFITGIVGGLCTAFAGAGVNICAFCILTLFFHVSEKVATPTTVIMMAANALIGFYWRHAIMTDVAEVTWEYFEVSIPVAVVFAPLGAFLSSHCHRQVLASFVYILKVVSLIGFLATGPPLYLVLIGGVVIVLSLPFFLALIFIGSRVHGLDKHEIVVEKSALPITDFSYH</sequence>
<evidence type="ECO:0000313" key="6">
    <source>
        <dbReference type="Proteomes" id="UP000492821"/>
    </source>
</evidence>
<keyword evidence="3 5" id="KW-1133">Transmembrane helix</keyword>
<organism evidence="6 7">
    <name type="scientific">Panagrellus redivivus</name>
    <name type="common">Microworm</name>
    <dbReference type="NCBI Taxonomy" id="6233"/>
    <lineage>
        <taxon>Eukaryota</taxon>
        <taxon>Metazoa</taxon>
        <taxon>Ecdysozoa</taxon>
        <taxon>Nematoda</taxon>
        <taxon>Chromadorea</taxon>
        <taxon>Rhabditida</taxon>
        <taxon>Tylenchina</taxon>
        <taxon>Panagrolaimomorpha</taxon>
        <taxon>Panagrolaimoidea</taxon>
        <taxon>Panagrolaimidae</taxon>
        <taxon>Panagrellus</taxon>
    </lineage>
</organism>
<dbReference type="PANTHER" id="PTHR31154">
    <property type="entry name" value="MEMBRANE TRANSPORTER PROTEIN"/>
    <property type="match status" value="1"/>
</dbReference>